<evidence type="ECO:0000256" key="2">
    <source>
        <dbReference type="ARBA" id="ARBA00022692"/>
    </source>
</evidence>
<accession>A0A397SJX2</accession>
<dbReference type="Proteomes" id="UP000265703">
    <property type="component" value="Unassembled WGS sequence"/>
</dbReference>
<dbReference type="GO" id="GO:0098703">
    <property type="term" value="P:calcium ion import across plasma membrane"/>
    <property type="evidence" value="ECO:0007669"/>
    <property type="project" value="TreeGrafter"/>
</dbReference>
<reference evidence="8 9" key="1">
    <citation type="submission" date="2018-06" db="EMBL/GenBank/DDBJ databases">
        <title>Comparative genomics reveals the genomic features of Rhizophagus irregularis, R. cerebriforme, R. diaphanum and Gigaspora rosea, and their symbiotic lifestyle signature.</title>
        <authorList>
            <person name="Morin E."/>
            <person name="San Clemente H."/>
            <person name="Chen E.C.H."/>
            <person name="De La Providencia I."/>
            <person name="Hainaut M."/>
            <person name="Kuo A."/>
            <person name="Kohler A."/>
            <person name="Murat C."/>
            <person name="Tang N."/>
            <person name="Roy S."/>
            <person name="Loubradou J."/>
            <person name="Henrissat B."/>
            <person name="Grigoriev I.V."/>
            <person name="Corradi N."/>
            <person name="Roux C."/>
            <person name="Martin F.M."/>
        </authorList>
    </citation>
    <scope>NUCLEOTIDE SEQUENCE [LARGE SCALE GENOMIC DNA]</scope>
    <source>
        <strain evidence="8 9">DAOM 227022</strain>
    </source>
</reference>
<evidence type="ECO:0000313" key="8">
    <source>
        <dbReference type="EMBL" id="RIA84287.1"/>
    </source>
</evidence>
<keyword evidence="5 6" id="KW-0472">Membrane</keyword>
<comment type="subcellular location">
    <subcellularLocation>
        <location evidence="1">Membrane</location>
        <topology evidence="1">Multi-pass membrane protein</topology>
    </subcellularLocation>
</comment>
<evidence type="ECO:0000313" key="9">
    <source>
        <dbReference type="Proteomes" id="UP000265703"/>
    </source>
</evidence>
<keyword evidence="4 6" id="KW-1133">Transmembrane helix</keyword>
<keyword evidence="9" id="KW-1185">Reference proteome</keyword>
<dbReference type="EMBL" id="QKYT01000504">
    <property type="protein sequence ID" value="RIA84287.1"/>
    <property type="molecule type" value="Genomic_DNA"/>
</dbReference>
<dbReference type="PANTHER" id="PTHR10582:SF2">
    <property type="entry name" value="INACTIVE"/>
    <property type="match status" value="1"/>
</dbReference>
<evidence type="ECO:0000256" key="6">
    <source>
        <dbReference type="SAM" id="Phobius"/>
    </source>
</evidence>
<name>A0A397SJX2_9GLOM</name>
<evidence type="ECO:0000256" key="5">
    <source>
        <dbReference type="ARBA" id="ARBA00023136"/>
    </source>
</evidence>
<evidence type="ECO:0000256" key="3">
    <source>
        <dbReference type="ARBA" id="ARBA00022737"/>
    </source>
</evidence>
<dbReference type="Pfam" id="PF00520">
    <property type="entry name" value="Ion_trans"/>
    <property type="match status" value="1"/>
</dbReference>
<keyword evidence="2 6" id="KW-0812">Transmembrane</keyword>
<feature type="transmembrane region" description="Helical" evidence="6">
    <location>
        <begin position="115"/>
        <end position="134"/>
    </location>
</feature>
<gene>
    <name evidence="8" type="ORF">C1645_422569</name>
</gene>
<feature type="transmembrane region" description="Helical" evidence="6">
    <location>
        <begin position="140"/>
        <end position="163"/>
    </location>
</feature>
<dbReference type="SUPFAM" id="SSF81324">
    <property type="entry name" value="Voltage-gated potassium channels"/>
    <property type="match status" value="1"/>
</dbReference>
<organism evidence="8 9">
    <name type="scientific">Glomus cerebriforme</name>
    <dbReference type="NCBI Taxonomy" id="658196"/>
    <lineage>
        <taxon>Eukaryota</taxon>
        <taxon>Fungi</taxon>
        <taxon>Fungi incertae sedis</taxon>
        <taxon>Mucoromycota</taxon>
        <taxon>Glomeromycotina</taxon>
        <taxon>Glomeromycetes</taxon>
        <taxon>Glomerales</taxon>
        <taxon>Glomeraceae</taxon>
        <taxon>Glomus</taxon>
    </lineage>
</organism>
<dbReference type="InterPro" id="IPR005821">
    <property type="entry name" value="Ion_trans_dom"/>
</dbReference>
<proteinExistence type="predicted"/>
<feature type="domain" description="Ion transport" evidence="7">
    <location>
        <begin position="9"/>
        <end position="168"/>
    </location>
</feature>
<evidence type="ECO:0000256" key="1">
    <source>
        <dbReference type="ARBA" id="ARBA00004141"/>
    </source>
</evidence>
<evidence type="ECO:0000256" key="4">
    <source>
        <dbReference type="ARBA" id="ARBA00022989"/>
    </source>
</evidence>
<dbReference type="OrthoDB" id="2330027at2759"/>
<dbReference type="GO" id="GO:0005886">
    <property type="term" value="C:plasma membrane"/>
    <property type="evidence" value="ECO:0007669"/>
    <property type="project" value="TreeGrafter"/>
</dbReference>
<feature type="transmembrane region" description="Helical" evidence="6">
    <location>
        <begin position="48"/>
        <end position="70"/>
    </location>
</feature>
<keyword evidence="3" id="KW-0677">Repeat</keyword>
<protein>
    <recommendedName>
        <fullName evidence="7">Ion transport domain-containing protein</fullName>
    </recommendedName>
</protein>
<comment type="caution">
    <text evidence="8">The sequence shown here is derived from an EMBL/GenBank/DDBJ whole genome shotgun (WGS) entry which is preliminary data.</text>
</comment>
<dbReference type="AlphaFoldDB" id="A0A397SJX2"/>
<sequence>MVVAKQEPPSWLKSFAVLCVWINALLQARAFAGPGKFIAIVIEIGKKILTLFLTLIIIVFGFANALFVLLRDTLPMDIVQQYNGTLTNDNGATIGSISLSQTPQSNTNMWSRFDYSILATYFFLGIGWDSVTTFNPNTALYLMMVLFSLVAVILLLNILIGLITEVFSASLRAGRQAWLRQRAELIAELELFMLSPSQRQHPDWFPHLVYYEAHSDTIKNWRRRLYLEEMGELDADFVRRELKGVKDDLNDELKEIKGMVGQIRLFMKNPIDGGDFGNKSGRSSMISV</sequence>
<dbReference type="GO" id="GO:0005216">
    <property type="term" value="F:monoatomic ion channel activity"/>
    <property type="evidence" value="ECO:0007669"/>
    <property type="project" value="InterPro"/>
</dbReference>
<dbReference type="InterPro" id="IPR024862">
    <property type="entry name" value="TRPV"/>
</dbReference>
<evidence type="ECO:0000259" key="7">
    <source>
        <dbReference type="Pfam" id="PF00520"/>
    </source>
</evidence>
<dbReference type="PANTHER" id="PTHR10582">
    <property type="entry name" value="TRANSIENT RECEPTOR POTENTIAL ION CHANNEL PROTEIN"/>
    <property type="match status" value="1"/>
</dbReference>